<dbReference type="Gene3D" id="3.30.1180.10">
    <property type="match status" value="1"/>
</dbReference>
<dbReference type="RefSeq" id="WP_109250097.1">
    <property type="nucleotide sequence ID" value="NZ_QCXQ01000002.1"/>
</dbReference>
<evidence type="ECO:0000256" key="2">
    <source>
        <dbReference type="ARBA" id="ARBA00023121"/>
    </source>
</evidence>
<gene>
    <name evidence="3" type="ORF">DCM90_04240</name>
</gene>
<accession>A0A2V1N1G2</accession>
<keyword evidence="2" id="KW-0446">Lipid-binding</keyword>
<reference evidence="3 4" key="1">
    <citation type="journal article" date="2018" name="Int. J. Syst. Evol. Microbiol.">
        <title>Lactobacillus bambusae sp. nov., isolated from a traditional fermented Ma-bamboo shoots of Taiwan.</title>
        <authorList>
            <person name="Wang L.-T."/>
        </authorList>
    </citation>
    <scope>NUCLEOTIDE SEQUENCE [LARGE SCALE GENOMIC DNA]</scope>
    <source>
        <strain evidence="3 4">BS-W1</strain>
    </source>
</reference>
<protein>
    <submittedName>
        <fullName evidence="3">DegV family protein</fullName>
    </submittedName>
</protein>
<organism evidence="3 4">
    <name type="scientific">Levilactobacillus bambusae</name>
    <dbReference type="NCBI Taxonomy" id="2024736"/>
    <lineage>
        <taxon>Bacteria</taxon>
        <taxon>Bacillati</taxon>
        <taxon>Bacillota</taxon>
        <taxon>Bacilli</taxon>
        <taxon>Lactobacillales</taxon>
        <taxon>Lactobacillaceae</taxon>
        <taxon>Levilactobacillus</taxon>
    </lineage>
</organism>
<dbReference type="PROSITE" id="PS51482">
    <property type="entry name" value="DEGV"/>
    <property type="match status" value="1"/>
</dbReference>
<dbReference type="Gene3D" id="3.40.50.10170">
    <property type="match status" value="1"/>
</dbReference>
<dbReference type="Proteomes" id="UP000245080">
    <property type="component" value="Unassembled WGS sequence"/>
</dbReference>
<name>A0A2V1N1G2_9LACO</name>
<dbReference type="EMBL" id="QCXQ01000002">
    <property type="protein sequence ID" value="PWG00150.1"/>
    <property type="molecule type" value="Genomic_DNA"/>
</dbReference>
<evidence type="ECO:0000256" key="1">
    <source>
        <dbReference type="ARBA" id="ARBA00003238"/>
    </source>
</evidence>
<dbReference type="PANTHER" id="PTHR33434:SF2">
    <property type="entry name" value="FATTY ACID-BINDING PROTEIN TM_1468"/>
    <property type="match status" value="1"/>
</dbReference>
<dbReference type="Pfam" id="PF02645">
    <property type="entry name" value="DegV"/>
    <property type="match status" value="1"/>
</dbReference>
<dbReference type="AlphaFoldDB" id="A0A2V1N1G2"/>
<dbReference type="GO" id="GO:0008289">
    <property type="term" value="F:lipid binding"/>
    <property type="evidence" value="ECO:0007669"/>
    <property type="project" value="UniProtKB-KW"/>
</dbReference>
<dbReference type="InterPro" id="IPR003797">
    <property type="entry name" value="DegV"/>
</dbReference>
<dbReference type="OrthoDB" id="9775494at2"/>
<dbReference type="SUPFAM" id="SSF82549">
    <property type="entry name" value="DAK1/DegV-like"/>
    <property type="match status" value="1"/>
</dbReference>
<sequence>MNVAIVTDSVSYVSPEEVAKYNIHVVPVTIIFNGRPYKEGVDMTTEEFYHKLKTERELPSTAQVSIGEITAEYDKLAAEGYDTVISIHLSSGITSFLPNLEAYLPNITNIKVIPFDSKIAAMGEGMMVRLAARMAMDGRSADDIMMALNRLKATMDEYFVVDDLSHLVRTGRLSNASGFMGNLLRIKPILTFNEAGQIIAIDKEHTMKRAFAKIKRGFAEKIANVDYPVRAVVIDANNPKLSADWITELKQEFPQVTFETSFIGPVVGVHTGEKTMALLWSEDFESLRH</sequence>
<comment type="caution">
    <text evidence="3">The sequence shown here is derived from an EMBL/GenBank/DDBJ whole genome shotgun (WGS) entry which is preliminary data.</text>
</comment>
<evidence type="ECO:0000313" key="3">
    <source>
        <dbReference type="EMBL" id="PWG00150.1"/>
    </source>
</evidence>
<dbReference type="NCBIfam" id="TIGR00762">
    <property type="entry name" value="DegV"/>
    <property type="match status" value="1"/>
</dbReference>
<evidence type="ECO:0000313" key="4">
    <source>
        <dbReference type="Proteomes" id="UP000245080"/>
    </source>
</evidence>
<keyword evidence="4" id="KW-1185">Reference proteome</keyword>
<dbReference type="PANTHER" id="PTHR33434">
    <property type="entry name" value="DEGV DOMAIN-CONTAINING PROTEIN DR_1986-RELATED"/>
    <property type="match status" value="1"/>
</dbReference>
<comment type="function">
    <text evidence="1">May bind long-chain fatty acids, such as palmitate, and may play a role in lipid transport or fatty acid metabolism.</text>
</comment>
<proteinExistence type="predicted"/>
<dbReference type="InterPro" id="IPR050270">
    <property type="entry name" value="DegV_domain_contain"/>
</dbReference>
<dbReference type="InterPro" id="IPR043168">
    <property type="entry name" value="DegV_C"/>
</dbReference>